<name>A0A0X8HT27_9SACH</name>
<accession>A0A0X8HT27</accession>
<dbReference type="RefSeq" id="XP_017987942.1">
    <property type="nucleotide sequence ID" value="XM_018132777.1"/>
</dbReference>
<dbReference type="Proteomes" id="UP000243052">
    <property type="component" value="Chromosome v"/>
</dbReference>
<evidence type="ECO:0000313" key="1">
    <source>
        <dbReference type="EMBL" id="AMD20946.1"/>
    </source>
</evidence>
<dbReference type="EMBL" id="CP014245">
    <property type="protein sequence ID" value="AMD20946.1"/>
    <property type="molecule type" value="Genomic_DNA"/>
</dbReference>
<gene>
    <name evidence="1" type="ORF">AW171_hschr52875</name>
</gene>
<reference evidence="1 2" key="1">
    <citation type="submission" date="2016-01" db="EMBL/GenBank/DDBJ databases">
        <title>Genome sequence of the yeast Holleya sinecauda.</title>
        <authorList>
            <person name="Dietrich F.S."/>
        </authorList>
    </citation>
    <scope>NUCLEOTIDE SEQUENCE [LARGE SCALE GENOMIC DNA]</scope>
    <source>
        <strain evidence="1 2">ATCC 58844</strain>
    </source>
</reference>
<protein>
    <submittedName>
        <fullName evidence="1">HEL335Wp</fullName>
    </submittedName>
</protein>
<keyword evidence="2" id="KW-1185">Reference proteome</keyword>
<dbReference type="GeneID" id="28724218"/>
<proteinExistence type="predicted"/>
<sequence length="201" mass="23310">MSNVNCYFHSEIQTMVDMQKFKKQYQKWNPRTKLENGLTVAMYSKSANDRWSHDTCQIDSLFELMDIKMDEQHSLRGISPCTLETPVLNYSCSPPPGRGRLVEPSSFQPDDNDKGNKKFKKLWHIFRKSTKEYYQPQEQSDASSVVEPQVITAYNGASETQLQLQTTGRLSVHYSQHKTHRNHRTSHYRNILKGDISTTTC</sequence>
<dbReference type="OrthoDB" id="4038033at2759"/>
<dbReference type="AlphaFoldDB" id="A0A0X8HT27"/>
<evidence type="ECO:0000313" key="2">
    <source>
        <dbReference type="Proteomes" id="UP000243052"/>
    </source>
</evidence>
<organism evidence="1 2">
    <name type="scientific">Eremothecium sinecaudum</name>
    <dbReference type="NCBI Taxonomy" id="45286"/>
    <lineage>
        <taxon>Eukaryota</taxon>
        <taxon>Fungi</taxon>
        <taxon>Dikarya</taxon>
        <taxon>Ascomycota</taxon>
        <taxon>Saccharomycotina</taxon>
        <taxon>Saccharomycetes</taxon>
        <taxon>Saccharomycetales</taxon>
        <taxon>Saccharomycetaceae</taxon>
        <taxon>Eremothecium</taxon>
    </lineage>
</organism>